<dbReference type="PANTHER" id="PTHR24274">
    <property type="entry name" value="CILIA- AND FLAGELLA-ASSOCIATED PROTEIN 161"/>
    <property type="match status" value="1"/>
</dbReference>
<gene>
    <name evidence="2" type="ORF">JXQ802_LOCUS26102</name>
    <name evidence="1" type="ORF">PYM288_LOCUS17272</name>
</gene>
<comment type="caution">
    <text evidence="2">The sequence shown here is derived from an EMBL/GenBank/DDBJ whole genome shotgun (WGS) entry which is preliminary data.</text>
</comment>
<dbReference type="EMBL" id="CAJNOH010000481">
    <property type="protein sequence ID" value="CAF1053534.1"/>
    <property type="molecule type" value="Genomic_DNA"/>
</dbReference>
<evidence type="ECO:0000313" key="1">
    <source>
        <dbReference type="EMBL" id="CAF1053534.1"/>
    </source>
</evidence>
<dbReference type="SUPFAM" id="SSF82109">
    <property type="entry name" value="MIR domain"/>
    <property type="match status" value="1"/>
</dbReference>
<dbReference type="AlphaFoldDB" id="A0A814YWQ8"/>
<dbReference type="Proteomes" id="UP000663854">
    <property type="component" value="Unassembled WGS sequence"/>
</dbReference>
<dbReference type="Gene3D" id="2.80.10.50">
    <property type="match status" value="1"/>
</dbReference>
<protein>
    <submittedName>
        <fullName evidence="2">Uncharacterized protein</fullName>
    </submittedName>
</protein>
<evidence type="ECO:0000313" key="3">
    <source>
        <dbReference type="Proteomes" id="UP000663870"/>
    </source>
</evidence>
<keyword evidence="3" id="KW-1185">Reference proteome</keyword>
<organism evidence="2 3">
    <name type="scientific">Rotaria sordida</name>
    <dbReference type="NCBI Taxonomy" id="392033"/>
    <lineage>
        <taxon>Eukaryota</taxon>
        <taxon>Metazoa</taxon>
        <taxon>Spiralia</taxon>
        <taxon>Gnathifera</taxon>
        <taxon>Rotifera</taxon>
        <taxon>Eurotatoria</taxon>
        <taxon>Bdelloidea</taxon>
        <taxon>Philodinida</taxon>
        <taxon>Philodinidae</taxon>
        <taxon>Rotaria</taxon>
    </lineage>
</organism>
<evidence type="ECO:0000313" key="2">
    <source>
        <dbReference type="EMBL" id="CAF1234005.1"/>
    </source>
</evidence>
<proteinExistence type="predicted"/>
<sequence>MMNSRANIRPYNPHVLVGNWYEDRVMEEEVLKDFLAKRYSGQLSSQKMTEVERMSQTIPLSVPASDGLLRFGHQTMLVNTFIYSAQHTGEKSQLNCCLATGIPHLSGTNDGATEITATGTTLMRPTLRSTFIIRKPNLSVNSESIKYGDEILISDTNGELFLTSVKSSTRAGRTCDVIFTNNQNRNSVWIVTHSNINLRLEFDGSEVKIDNKIVLTHAATNKCLSVNPEHSNRSPYGREYEVLCELSTGNIAAYKAPILWKFQTQSAY</sequence>
<dbReference type="GO" id="GO:0060271">
    <property type="term" value="P:cilium assembly"/>
    <property type="evidence" value="ECO:0007669"/>
    <property type="project" value="TreeGrafter"/>
</dbReference>
<dbReference type="EMBL" id="CAJNOL010000903">
    <property type="protein sequence ID" value="CAF1234005.1"/>
    <property type="molecule type" value="Genomic_DNA"/>
</dbReference>
<dbReference type="Pfam" id="PF24569">
    <property type="entry name" value="CFAP161"/>
    <property type="match status" value="1"/>
</dbReference>
<reference evidence="2" key="1">
    <citation type="submission" date="2021-02" db="EMBL/GenBank/DDBJ databases">
        <authorList>
            <person name="Nowell W R."/>
        </authorList>
    </citation>
    <scope>NUCLEOTIDE SEQUENCE</scope>
</reference>
<name>A0A814YWQ8_9BILA</name>
<dbReference type="InterPro" id="IPR036300">
    <property type="entry name" value="MIR_dom_sf"/>
</dbReference>
<dbReference type="InterPro" id="IPR055325">
    <property type="entry name" value="CF161"/>
</dbReference>
<accession>A0A814YWQ8</accession>
<dbReference type="Proteomes" id="UP000663870">
    <property type="component" value="Unassembled WGS sequence"/>
</dbReference>
<dbReference type="GO" id="GO:0031514">
    <property type="term" value="C:motile cilium"/>
    <property type="evidence" value="ECO:0007669"/>
    <property type="project" value="TreeGrafter"/>
</dbReference>
<dbReference type="PANTHER" id="PTHR24274:SF1">
    <property type="entry name" value="CILIA- AND FLAGELLA-ASSOCIATED PROTEIN 161"/>
    <property type="match status" value="1"/>
</dbReference>